<comment type="caution">
    <text evidence="2">The sequence shown here is derived from an EMBL/GenBank/DDBJ whole genome shotgun (WGS) entry which is preliminary data.</text>
</comment>
<dbReference type="EMBL" id="PPSW01000007">
    <property type="protein sequence ID" value="TLX48017.1"/>
    <property type="molecule type" value="Genomic_DNA"/>
</dbReference>
<name>A0A5R9Q6L5_9GAMM</name>
<protein>
    <recommendedName>
        <fullName evidence="1">GGDEF domain-containing protein</fullName>
    </recommendedName>
</protein>
<accession>A0A5R9Q6L5</accession>
<dbReference type="OrthoDB" id="9812260at2"/>
<sequence length="66" mass="7205">MKLKIPHEKSTTAECLTASLGLTTCNAPDEFDIEQVFRIADSALYEAKDNGRNTLVSKSYNGLNGI</sequence>
<dbReference type="AlphaFoldDB" id="A0A5R9Q6L5"/>
<dbReference type="InterPro" id="IPR000160">
    <property type="entry name" value="GGDEF_dom"/>
</dbReference>
<reference evidence="2 3" key="1">
    <citation type="submission" date="2018-01" db="EMBL/GenBank/DDBJ databases">
        <title>Co-occurrence of chitin degradation, pigmentation and bioactivity in marine Pseudoalteromonas.</title>
        <authorList>
            <person name="Paulsen S."/>
            <person name="Gram L."/>
            <person name="Machado H."/>
        </authorList>
    </citation>
    <scope>NUCLEOTIDE SEQUENCE [LARGE SCALE GENOMIC DNA]</scope>
    <source>
        <strain evidence="2 3">S3663</strain>
    </source>
</reference>
<evidence type="ECO:0000259" key="1">
    <source>
        <dbReference type="PROSITE" id="PS50887"/>
    </source>
</evidence>
<dbReference type="InterPro" id="IPR029787">
    <property type="entry name" value="Nucleotide_cyclase"/>
</dbReference>
<dbReference type="InterPro" id="IPR043128">
    <property type="entry name" value="Rev_trsase/Diguanyl_cyclase"/>
</dbReference>
<evidence type="ECO:0000313" key="3">
    <source>
        <dbReference type="Proteomes" id="UP000309186"/>
    </source>
</evidence>
<dbReference type="SUPFAM" id="SSF55073">
    <property type="entry name" value="Nucleotide cyclase"/>
    <property type="match status" value="1"/>
</dbReference>
<dbReference type="Gene3D" id="3.30.70.270">
    <property type="match status" value="1"/>
</dbReference>
<dbReference type="PROSITE" id="PS50887">
    <property type="entry name" value="GGDEF"/>
    <property type="match status" value="1"/>
</dbReference>
<gene>
    <name evidence="2" type="ORF">C1E24_04230</name>
</gene>
<proteinExistence type="predicted"/>
<dbReference type="Proteomes" id="UP000309186">
    <property type="component" value="Unassembled WGS sequence"/>
</dbReference>
<evidence type="ECO:0000313" key="2">
    <source>
        <dbReference type="EMBL" id="TLX48017.1"/>
    </source>
</evidence>
<dbReference type="Pfam" id="PF00990">
    <property type="entry name" value="GGDEF"/>
    <property type="match status" value="1"/>
</dbReference>
<feature type="domain" description="GGDEF" evidence="1">
    <location>
        <begin position="1"/>
        <end position="60"/>
    </location>
</feature>
<organism evidence="2 3">
    <name type="scientific">Pseudoalteromonas phenolica</name>
    <dbReference type="NCBI Taxonomy" id="161398"/>
    <lineage>
        <taxon>Bacteria</taxon>
        <taxon>Pseudomonadati</taxon>
        <taxon>Pseudomonadota</taxon>
        <taxon>Gammaproteobacteria</taxon>
        <taxon>Alteromonadales</taxon>
        <taxon>Pseudoalteromonadaceae</taxon>
        <taxon>Pseudoalteromonas</taxon>
    </lineage>
</organism>